<gene>
    <name evidence="2" type="ORF">METZ01_LOCUS4854</name>
</gene>
<sequence>ADNLFINILITGLYPIGLIGSGIIKMDSFKSRVAD</sequence>
<evidence type="ECO:0000256" key="1">
    <source>
        <dbReference type="SAM" id="Phobius"/>
    </source>
</evidence>
<dbReference type="EMBL" id="UINC01000251">
    <property type="protein sequence ID" value="SUZ52000.1"/>
    <property type="molecule type" value="Genomic_DNA"/>
</dbReference>
<name>A0A381NBL0_9ZZZZ</name>
<proteinExistence type="predicted"/>
<keyword evidence="1" id="KW-1133">Transmembrane helix</keyword>
<protein>
    <submittedName>
        <fullName evidence="2">Uncharacterized protein</fullName>
    </submittedName>
</protein>
<evidence type="ECO:0000313" key="2">
    <source>
        <dbReference type="EMBL" id="SUZ52000.1"/>
    </source>
</evidence>
<keyword evidence="1" id="KW-0812">Transmembrane</keyword>
<feature type="non-terminal residue" evidence="2">
    <location>
        <position position="1"/>
    </location>
</feature>
<feature type="transmembrane region" description="Helical" evidence="1">
    <location>
        <begin position="6"/>
        <end position="24"/>
    </location>
</feature>
<organism evidence="2">
    <name type="scientific">marine metagenome</name>
    <dbReference type="NCBI Taxonomy" id="408172"/>
    <lineage>
        <taxon>unclassified sequences</taxon>
        <taxon>metagenomes</taxon>
        <taxon>ecological metagenomes</taxon>
    </lineage>
</organism>
<dbReference type="AlphaFoldDB" id="A0A381NBL0"/>
<accession>A0A381NBL0</accession>
<keyword evidence="1" id="KW-0472">Membrane</keyword>
<reference evidence="2" key="1">
    <citation type="submission" date="2018-05" db="EMBL/GenBank/DDBJ databases">
        <authorList>
            <person name="Lanie J.A."/>
            <person name="Ng W.-L."/>
            <person name="Kazmierczak K.M."/>
            <person name="Andrzejewski T.M."/>
            <person name="Davidsen T.M."/>
            <person name="Wayne K.J."/>
            <person name="Tettelin H."/>
            <person name="Glass J.I."/>
            <person name="Rusch D."/>
            <person name="Podicherti R."/>
            <person name="Tsui H.-C.T."/>
            <person name="Winkler M.E."/>
        </authorList>
    </citation>
    <scope>NUCLEOTIDE SEQUENCE</scope>
</reference>